<dbReference type="Proteomes" id="UP000604046">
    <property type="component" value="Unassembled WGS sequence"/>
</dbReference>
<gene>
    <name evidence="2" type="ORF">SNAT2548_LOCUS25817</name>
</gene>
<evidence type="ECO:0000313" key="2">
    <source>
        <dbReference type="EMBL" id="CAE7463231.1"/>
    </source>
</evidence>
<keyword evidence="3" id="KW-1185">Reference proteome</keyword>
<feature type="region of interest" description="Disordered" evidence="1">
    <location>
        <begin position="61"/>
        <end position="104"/>
    </location>
</feature>
<accession>A0A812S625</accession>
<feature type="region of interest" description="Disordered" evidence="1">
    <location>
        <begin position="1"/>
        <end position="23"/>
    </location>
</feature>
<feature type="compositionally biased region" description="Low complexity" evidence="1">
    <location>
        <begin position="9"/>
        <end position="19"/>
    </location>
</feature>
<sequence length="104" mass="11049">MQDASLDQAAAPAEPALPAGQSTLLETPVGSREFSFNDGHRHREGLESAWGESFAFHPTTRGQEVLEPSDSQRPAAKGVERAWARSGTPAVGQKGIPSRAVEVL</sequence>
<protein>
    <submittedName>
        <fullName evidence="2">Uncharacterized protein</fullName>
    </submittedName>
</protein>
<reference evidence="2" key="1">
    <citation type="submission" date="2021-02" db="EMBL/GenBank/DDBJ databases">
        <authorList>
            <person name="Dougan E. K."/>
            <person name="Rhodes N."/>
            <person name="Thang M."/>
            <person name="Chan C."/>
        </authorList>
    </citation>
    <scope>NUCLEOTIDE SEQUENCE</scope>
</reference>
<dbReference type="AlphaFoldDB" id="A0A812S625"/>
<proteinExistence type="predicted"/>
<comment type="caution">
    <text evidence="2">The sequence shown here is derived from an EMBL/GenBank/DDBJ whole genome shotgun (WGS) entry which is preliminary data.</text>
</comment>
<evidence type="ECO:0000256" key="1">
    <source>
        <dbReference type="SAM" id="MobiDB-lite"/>
    </source>
</evidence>
<dbReference type="EMBL" id="CAJNDS010002410">
    <property type="protein sequence ID" value="CAE7463231.1"/>
    <property type="molecule type" value="Genomic_DNA"/>
</dbReference>
<name>A0A812S625_9DINO</name>
<organism evidence="2 3">
    <name type="scientific">Symbiodinium natans</name>
    <dbReference type="NCBI Taxonomy" id="878477"/>
    <lineage>
        <taxon>Eukaryota</taxon>
        <taxon>Sar</taxon>
        <taxon>Alveolata</taxon>
        <taxon>Dinophyceae</taxon>
        <taxon>Suessiales</taxon>
        <taxon>Symbiodiniaceae</taxon>
        <taxon>Symbiodinium</taxon>
    </lineage>
</organism>
<evidence type="ECO:0000313" key="3">
    <source>
        <dbReference type="Proteomes" id="UP000604046"/>
    </source>
</evidence>